<feature type="compositionally biased region" description="Basic and acidic residues" evidence="1">
    <location>
        <begin position="7"/>
        <end position="28"/>
    </location>
</feature>
<reference evidence="2" key="1">
    <citation type="submission" date="2021-06" db="EMBL/GenBank/DDBJ databases">
        <authorList>
            <person name="Kallberg Y."/>
            <person name="Tangrot J."/>
            <person name="Rosling A."/>
        </authorList>
    </citation>
    <scope>NUCLEOTIDE SEQUENCE</scope>
    <source>
        <strain evidence="2">IN212</strain>
    </source>
</reference>
<gene>
    <name evidence="2" type="ORF">RFULGI_LOCUS18963</name>
</gene>
<proteinExistence type="predicted"/>
<feature type="compositionally biased region" description="Polar residues" evidence="1">
    <location>
        <begin position="63"/>
        <end position="73"/>
    </location>
</feature>
<comment type="caution">
    <text evidence="2">The sequence shown here is derived from an EMBL/GenBank/DDBJ whole genome shotgun (WGS) entry which is preliminary data.</text>
</comment>
<keyword evidence="3" id="KW-1185">Reference proteome</keyword>
<feature type="region of interest" description="Disordered" evidence="1">
    <location>
        <begin position="1"/>
        <end position="73"/>
    </location>
</feature>
<evidence type="ECO:0000313" key="2">
    <source>
        <dbReference type="EMBL" id="CAG8812925.1"/>
    </source>
</evidence>
<organism evidence="2 3">
    <name type="scientific">Racocetra fulgida</name>
    <dbReference type="NCBI Taxonomy" id="60492"/>
    <lineage>
        <taxon>Eukaryota</taxon>
        <taxon>Fungi</taxon>
        <taxon>Fungi incertae sedis</taxon>
        <taxon>Mucoromycota</taxon>
        <taxon>Glomeromycotina</taxon>
        <taxon>Glomeromycetes</taxon>
        <taxon>Diversisporales</taxon>
        <taxon>Gigasporaceae</taxon>
        <taxon>Racocetra</taxon>
    </lineage>
</organism>
<name>A0A9N9PE60_9GLOM</name>
<evidence type="ECO:0000256" key="1">
    <source>
        <dbReference type="SAM" id="MobiDB-lite"/>
    </source>
</evidence>
<feature type="non-terminal residue" evidence="2">
    <location>
        <position position="73"/>
    </location>
</feature>
<evidence type="ECO:0000313" key="3">
    <source>
        <dbReference type="Proteomes" id="UP000789396"/>
    </source>
</evidence>
<dbReference type="Proteomes" id="UP000789396">
    <property type="component" value="Unassembled WGS sequence"/>
</dbReference>
<feature type="non-terminal residue" evidence="2">
    <location>
        <position position="1"/>
    </location>
</feature>
<dbReference type="AlphaFoldDB" id="A0A9N9PE60"/>
<dbReference type="EMBL" id="CAJVPZ010087678">
    <property type="protein sequence ID" value="CAG8812925.1"/>
    <property type="molecule type" value="Genomic_DNA"/>
</dbReference>
<sequence>GSKWLWKGKDESSETDLFHGGKEEKDKLVASSGKSLTYPLDSSVHLGPPMQNDPEIYEKSKVTARTSVPQLDS</sequence>
<accession>A0A9N9PE60</accession>
<protein>
    <submittedName>
        <fullName evidence="2">19083_t:CDS:1</fullName>
    </submittedName>
</protein>